<organism evidence="1 2">
    <name type="scientific">Polaromonas vacuolata</name>
    <dbReference type="NCBI Taxonomy" id="37448"/>
    <lineage>
        <taxon>Bacteria</taxon>
        <taxon>Pseudomonadati</taxon>
        <taxon>Pseudomonadota</taxon>
        <taxon>Betaproteobacteria</taxon>
        <taxon>Burkholderiales</taxon>
        <taxon>Comamonadaceae</taxon>
        <taxon>Polaromonas</taxon>
    </lineage>
</organism>
<evidence type="ECO:0000313" key="1">
    <source>
        <dbReference type="EMBL" id="QJC55711.1"/>
    </source>
</evidence>
<reference evidence="1 2" key="1">
    <citation type="submission" date="2020-04" db="EMBL/GenBank/DDBJ databases">
        <title>Complete genome of a Psychrophilic, Marine, Gas Vacuolate Bacterium Polaromonas vacuolata KCTC 22033T.</title>
        <authorList>
            <person name="Hwang K."/>
            <person name="Kim K.M."/>
        </authorList>
    </citation>
    <scope>NUCLEOTIDE SEQUENCE [LARGE SCALE GENOMIC DNA]</scope>
    <source>
        <strain evidence="1 2">KCTC 22033</strain>
    </source>
</reference>
<protein>
    <submittedName>
        <fullName evidence="1">Uncharacterized protein</fullName>
    </submittedName>
</protein>
<proteinExistence type="predicted"/>
<dbReference type="Proteomes" id="UP000502041">
    <property type="component" value="Chromosome"/>
</dbReference>
<accession>A0A6H2H755</accession>
<dbReference type="KEGG" id="pvac:HC248_00993"/>
<sequence>MNGKNLDIKKAAADLSVCSGFLVFIQTGLKNPIDHNAQSLVT</sequence>
<name>A0A6H2H755_9BURK</name>
<gene>
    <name evidence="1" type="ORF">HC248_00993</name>
</gene>
<dbReference type="EMBL" id="CP051461">
    <property type="protein sequence ID" value="QJC55711.1"/>
    <property type="molecule type" value="Genomic_DNA"/>
</dbReference>
<dbReference type="AlphaFoldDB" id="A0A6H2H755"/>
<keyword evidence="2" id="KW-1185">Reference proteome</keyword>
<evidence type="ECO:0000313" key="2">
    <source>
        <dbReference type="Proteomes" id="UP000502041"/>
    </source>
</evidence>